<feature type="compositionally biased region" description="Basic and acidic residues" evidence="1">
    <location>
        <begin position="298"/>
        <end position="314"/>
    </location>
</feature>
<gene>
    <name evidence="3" type="ORF">MENT_LOCUS28599</name>
</gene>
<name>A0A6V7VPE3_MELEN</name>
<feature type="region of interest" description="Disordered" evidence="1">
    <location>
        <begin position="298"/>
        <end position="337"/>
    </location>
</feature>
<keyword evidence="2" id="KW-0732">Signal</keyword>
<feature type="region of interest" description="Disordered" evidence="1">
    <location>
        <begin position="243"/>
        <end position="265"/>
    </location>
</feature>
<evidence type="ECO:0000313" key="4">
    <source>
        <dbReference type="Proteomes" id="UP000580250"/>
    </source>
</evidence>
<dbReference type="EMBL" id="CAJEWN010000283">
    <property type="protein sequence ID" value="CAD2176765.1"/>
    <property type="molecule type" value="Genomic_DNA"/>
</dbReference>
<organism evidence="3 4">
    <name type="scientific">Meloidogyne enterolobii</name>
    <name type="common">Root-knot nematode worm</name>
    <name type="synonym">Meloidogyne mayaguensis</name>
    <dbReference type="NCBI Taxonomy" id="390850"/>
    <lineage>
        <taxon>Eukaryota</taxon>
        <taxon>Metazoa</taxon>
        <taxon>Ecdysozoa</taxon>
        <taxon>Nematoda</taxon>
        <taxon>Chromadorea</taxon>
        <taxon>Rhabditida</taxon>
        <taxon>Tylenchina</taxon>
        <taxon>Tylenchomorpha</taxon>
        <taxon>Tylenchoidea</taxon>
        <taxon>Meloidogynidae</taxon>
        <taxon>Meloidogyninae</taxon>
        <taxon>Meloidogyne</taxon>
    </lineage>
</organism>
<comment type="caution">
    <text evidence="3">The sequence shown here is derived from an EMBL/GenBank/DDBJ whole genome shotgun (WGS) entry which is preliminary data.</text>
</comment>
<feature type="compositionally biased region" description="Basic and acidic residues" evidence="1">
    <location>
        <begin position="187"/>
        <end position="201"/>
    </location>
</feature>
<proteinExistence type="predicted"/>
<protein>
    <submittedName>
        <fullName evidence="3">Uncharacterized protein</fullName>
    </submittedName>
</protein>
<feature type="region of interest" description="Disordered" evidence="1">
    <location>
        <begin position="177"/>
        <end position="213"/>
    </location>
</feature>
<feature type="chain" id="PRO_5028273417" evidence="2">
    <location>
        <begin position="23"/>
        <end position="405"/>
    </location>
</feature>
<dbReference type="AlphaFoldDB" id="A0A6V7VPE3"/>
<evidence type="ECO:0000313" key="3">
    <source>
        <dbReference type="EMBL" id="CAD2176765.1"/>
    </source>
</evidence>
<feature type="signal peptide" evidence="2">
    <location>
        <begin position="1"/>
        <end position="22"/>
    </location>
</feature>
<feature type="compositionally biased region" description="Polar residues" evidence="1">
    <location>
        <begin position="249"/>
        <end position="265"/>
    </location>
</feature>
<dbReference type="OrthoDB" id="8036689at2759"/>
<sequence>MRPIKSITIVFAILAMCLSVCAVSNPVREISRLEFCRVVLPHNCITSMNYSHIPSIIGIMSKKNLTQHQQAYISTFGEPTTDEEKRDMNNLVASWEKIPKKKFKDNNNKEKILEEDTSSRILPINTQIENEQLAAIQQQKEKATDIQQQPIVKTTLTQPTLQYQFAPAITALAQQQNTSTTVGQESVGEKEGKNLKGEISKDPTNPGASERSIAEDSLTKALLACVQKLSGFQSMAVPPVHSVSDIGEGSQSTPTSQICGTSSSALVPKSLPPPNIPLVPAFPPPAIDVSAIPLANVRAEESDGSGRRSLDNRPRRPYARGVPESGRRPLRQAPPIRGLLEHHLRGLRTRADQIATAASTALNEIEEENREGRGEEYTQDLLAIEGATARLVKSIRTAFSRLPPR</sequence>
<evidence type="ECO:0000256" key="1">
    <source>
        <dbReference type="SAM" id="MobiDB-lite"/>
    </source>
</evidence>
<reference evidence="3 4" key="1">
    <citation type="submission" date="2020-08" db="EMBL/GenBank/DDBJ databases">
        <authorList>
            <person name="Koutsovoulos G."/>
            <person name="Danchin GJ E."/>
        </authorList>
    </citation>
    <scope>NUCLEOTIDE SEQUENCE [LARGE SCALE GENOMIC DNA]</scope>
</reference>
<dbReference type="Proteomes" id="UP000580250">
    <property type="component" value="Unassembled WGS sequence"/>
</dbReference>
<accession>A0A6V7VPE3</accession>
<evidence type="ECO:0000256" key="2">
    <source>
        <dbReference type="SAM" id="SignalP"/>
    </source>
</evidence>